<dbReference type="PANTHER" id="PTHR10666">
    <property type="entry name" value="UBIQUITIN"/>
    <property type="match status" value="1"/>
</dbReference>
<dbReference type="GO" id="GO:0016209">
    <property type="term" value="F:antioxidant activity"/>
    <property type="evidence" value="ECO:0007669"/>
    <property type="project" value="InterPro"/>
</dbReference>
<feature type="domain" description="Ubiquitin-like" evidence="3">
    <location>
        <begin position="1"/>
        <end position="69"/>
    </location>
</feature>
<dbReference type="InterPro" id="IPR038738">
    <property type="entry name" value="Nedd8-like"/>
</dbReference>
<dbReference type="CDD" id="cd03017">
    <property type="entry name" value="PRX_BCP"/>
    <property type="match status" value="1"/>
</dbReference>
<dbReference type="CDD" id="cd01806">
    <property type="entry name" value="Ubl_NEDD8"/>
    <property type="match status" value="1"/>
</dbReference>
<protein>
    <submittedName>
        <fullName evidence="5">Ubiquitin-like protein 1</fullName>
    </submittedName>
</protein>
<accession>A0A3G2S8N0</accession>
<dbReference type="EMBL" id="CP033152">
    <property type="protein sequence ID" value="AYO43682.1"/>
    <property type="molecule type" value="Genomic_DNA"/>
</dbReference>
<dbReference type="Pfam" id="PF00578">
    <property type="entry name" value="AhpC-TSA"/>
    <property type="match status" value="1"/>
</dbReference>
<dbReference type="PRINTS" id="PR00348">
    <property type="entry name" value="UBIQUITIN"/>
</dbReference>
<dbReference type="InterPro" id="IPR029071">
    <property type="entry name" value="Ubiquitin-like_domsf"/>
</dbReference>
<dbReference type="VEuPathDB" id="FungiDB:DNF11_2732"/>
<dbReference type="SMART" id="SM00213">
    <property type="entry name" value="UBQ"/>
    <property type="match status" value="1"/>
</dbReference>
<dbReference type="AlphaFoldDB" id="A0A3G2S8N0"/>
<keyword evidence="6" id="KW-1185">Reference proteome</keyword>
<dbReference type="InterPro" id="IPR050158">
    <property type="entry name" value="Ubiquitin_ubiquitin-like"/>
</dbReference>
<dbReference type="InterPro" id="IPR000866">
    <property type="entry name" value="AhpC/TSA"/>
</dbReference>
<feature type="compositionally biased region" description="Polar residues" evidence="2">
    <location>
        <begin position="97"/>
        <end position="106"/>
    </location>
</feature>
<dbReference type="Proteomes" id="UP000269793">
    <property type="component" value="Chromosome V"/>
</dbReference>
<dbReference type="Pfam" id="PF00240">
    <property type="entry name" value="ubiquitin"/>
    <property type="match status" value="1"/>
</dbReference>
<sequence length="197" mass="21741">MLIKVKTLTGKVEIELHVESTDKILRIKERVEEKEGIPPAQQRLIFGGKQMADDKVVKDYGIEGGTVLHTRRQSARVAQKQKRSLDAPSEEAEAPSPKQTKTSTPATKPLRVGDTLPSVELVDQDGKTVNVGELRKVVIFTYPKANTPGCTRQAQCFRDASSDWKQAGYDIFGLSSDSPKAQSTWAKWASSLARYVA</sequence>
<dbReference type="OrthoDB" id="338622at2759"/>
<dbReference type="PROSITE" id="PS51352">
    <property type="entry name" value="THIOREDOXIN_2"/>
    <property type="match status" value="1"/>
</dbReference>
<evidence type="ECO:0000313" key="5">
    <source>
        <dbReference type="EMBL" id="AYO43682.1"/>
    </source>
</evidence>
<gene>
    <name evidence="5" type="primary">ubl1</name>
    <name evidence="5" type="ORF">DNF11_2732</name>
</gene>
<evidence type="ECO:0000259" key="3">
    <source>
        <dbReference type="PROSITE" id="PS50053"/>
    </source>
</evidence>
<organism evidence="5 6">
    <name type="scientific">Malassezia restricta (strain ATCC 96810 / NBRC 103918 / CBS 7877)</name>
    <name type="common">Seborrheic dermatitis infection agent</name>
    <dbReference type="NCBI Taxonomy" id="425264"/>
    <lineage>
        <taxon>Eukaryota</taxon>
        <taxon>Fungi</taxon>
        <taxon>Dikarya</taxon>
        <taxon>Basidiomycota</taxon>
        <taxon>Ustilaginomycotina</taxon>
        <taxon>Malasseziomycetes</taxon>
        <taxon>Malasseziales</taxon>
        <taxon>Malasseziaceae</taxon>
        <taxon>Malassezia</taxon>
    </lineage>
</organism>
<feature type="domain" description="Thioredoxin" evidence="4">
    <location>
        <begin position="110"/>
        <end position="197"/>
    </location>
</feature>
<dbReference type="SUPFAM" id="SSF54236">
    <property type="entry name" value="Ubiquitin-like"/>
    <property type="match status" value="1"/>
</dbReference>
<dbReference type="PROSITE" id="PS50053">
    <property type="entry name" value="UBIQUITIN_2"/>
    <property type="match status" value="1"/>
</dbReference>
<dbReference type="STRING" id="425264.A0A3G2S8N0"/>
<feature type="region of interest" description="Disordered" evidence="2">
    <location>
        <begin position="71"/>
        <end position="112"/>
    </location>
</feature>
<evidence type="ECO:0000256" key="1">
    <source>
        <dbReference type="ARBA" id="ARBA00022786"/>
    </source>
</evidence>
<dbReference type="InterPro" id="IPR013766">
    <property type="entry name" value="Thioredoxin_domain"/>
</dbReference>
<dbReference type="InterPro" id="IPR036249">
    <property type="entry name" value="Thioredoxin-like_sf"/>
</dbReference>
<dbReference type="InterPro" id="IPR019954">
    <property type="entry name" value="Ubiquitin_CS"/>
</dbReference>
<dbReference type="GO" id="GO:0016491">
    <property type="term" value="F:oxidoreductase activity"/>
    <property type="evidence" value="ECO:0007669"/>
    <property type="project" value="InterPro"/>
</dbReference>
<evidence type="ECO:0000313" key="6">
    <source>
        <dbReference type="Proteomes" id="UP000269793"/>
    </source>
</evidence>
<evidence type="ECO:0000256" key="2">
    <source>
        <dbReference type="SAM" id="MobiDB-lite"/>
    </source>
</evidence>
<feature type="compositionally biased region" description="Basic residues" evidence="2">
    <location>
        <begin position="71"/>
        <end position="82"/>
    </location>
</feature>
<dbReference type="InterPro" id="IPR019956">
    <property type="entry name" value="Ubiquitin_dom"/>
</dbReference>
<dbReference type="InterPro" id="IPR000626">
    <property type="entry name" value="Ubiquitin-like_dom"/>
</dbReference>
<keyword evidence="1" id="KW-0833">Ubl conjugation pathway</keyword>
<dbReference type="SUPFAM" id="SSF52833">
    <property type="entry name" value="Thioredoxin-like"/>
    <property type="match status" value="1"/>
</dbReference>
<dbReference type="PROSITE" id="PS00299">
    <property type="entry name" value="UBIQUITIN_1"/>
    <property type="match status" value="1"/>
</dbReference>
<reference evidence="5 6" key="1">
    <citation type="submission" date="2018-10" db="EMBL/GenBank/DDBJ databases">
        <title>Complete genome sequence of Malassezia restricta CBS 7877.</title>
        <authorList>
            <person name="Morand S.C."/>
            <person name="Bertignac M."/>
            <person name="Iltis A."/>
            <person name="Kolder I."/>
            <person name="Pirovano W."/>
            <person name="Jourdain R."/>
            <person name="Clavaud C."/>
        </authorList>
    </citation>
    <scope>NUCLEOTIDE SEQUENCE [LARGE SCALE GENOMIC DNA]</scope>
    <source>
        <strain evidence="5 6">CBS 7877</strain>
    </source>
</reference>
<evidence type="ECO:0000259" key="4">
    <source>
        <dbReference type="PROSITE" id="PS51352"/>
    </source>
</evidence>
<dbReference type="Gene3D" id="3.10.20.90">
    <property type="entry name" value="Phosphatidylinositol 3-kinase Catalytic Subunit, Chain A, domain 1"/>
    <property type="match status" value="1"/>
</dbReference>
<proteinExistence type="predicted"/>
<dbReference type="Gene3D" id="3.40.30.10">
    <property type="entry name" value="Glutaredoxin"/>
    <property type="match status" value="1"/>
</dbReference>
<name>A0A3G2S8N0_MALR7</name>